<evidence type="ECO:0000256" key="2">
    <source>
        <dbReference type="ARBA" id="ARBA00023315"/>
    </source>
</evidence>
<dbReference type="CDD" id="cd04301">
    <property type="entry name" value="NAT_SF"/>
    <property type="match status" value="1"/>
</dbReference>
<dbReference type="EMBL" id="CP000386">
    <property type="protein sequence ID" value="ABG05788.1"/>
    <property type="molecule type" value="Genomic_DNA"/>
</dbReference>
<dbReference type="Gene3D" id="3.40.630.30">
    <property type="match status" value="1"/>
</dbReference>
<evidence type="ECO:0000259" key="3">
    <source>
        <dbReference type="PROSITE" id="PS51186"/>
    </source>
</evidence>
<accession>Q1AS40</accession>
<keyword evidence="1 4" id="KW-0808">Transferase</keyword>
<dbReference type="Proteomes" id="UP000006637">
    <property type="component" value="Chromosome"/>
</dbReference>
<dbReference type="NCBIfam" id="NF040501">
    <property type="entry name" value="resist_ArsN2"/>
    <property type="match status" value="1"/>
</dbReference>
<evidence type="ECO:0000256" key="1">
    <source>
        <dbReference type="ARBA" id="ARBA00022679"/>
    </source>
</evidence>
<dbReference type="RefSeq" id="WP_011565797.1">
    <property type="nucleotide sequence ID" value="NC_008148.1"/>
</dbReference>
<evidence type="ECO:0000313" key="4">
    <source>
        <dbReference type="EMBL" id="ABG05788.1"/>
    </source>
</evidence>
<dbReference type="PANTHER" id="PTHR43877">
    <property type="entry name" value="AMINOALKYLPHOSPHONATE N-ACETYLTRANSFERASE-RELATED-RELATED"/>
    <property type="match status" value="1"/>
</dbReference>
<dbReference type="PROSITE" id="PS51186">
    <property type="entry name" value="GNAT"/>
    <property type="match status" value="1"/>
</dbReference>
<dbReference type="InterPro" id="IPR016181">
    <property type="entry name" value="Acyl_CoA_acyltransferase"/>
</dbReference>
<name>Q1AS40_RUBXD</name>
<feature type="domain" description="N-acetyltransferase" evidence="3">
    <location>
        <begin position="1"/>
        <end position="136"/>
    </location>
</feature>
<proteinExistence type="predicted"/>
<organism evidence="4 5">
    <name type="scientific">Rubrobacter xylanophilus (strain DSM 9941 / JCM 11954 / NBRC 16129 / PRD-1)</name>
    <dbReference type="NCBI Taxonomy" id="266117"/>
    <lineage>
        <taxon>Bacteria</taxon>
        <taxon>Bacillati</taxon>
        <taxon>Actinomycetota</taxon>
        <taxon>Rubrobacteria</taxon>
        <taxon>Rubrobacterales</taxon>
        <taxon>Rubrobacteraceae</taxon>
        <taxon>Rubrobacter</taxon>
    </lineage>
</organism>
<gene>
    <name evidence="4" type="ordered locus">Rxyl_2877</name>
</gene>
<sequence length="147" mass="15618">MADLHLIEPARRDDLPHILSLLEACGLPPDGLEDHLSTALVLRAGGRVAGCAALELYGPHALLRSVAVRPELRGRGAGRRLTAAALSLARERGATSVYLLTQTAGGFFSRLGFRPVDRSRVPQSVRRSVEFVSACPESAQAMVLGAP</sequence>
<evidence type="ECO:0000313" key="5">
    <source>
        <dbReference type="Proteomes" id="UP000006637"/>
    </source>
</evidence>
<dbReference type="SUPFAM" id="SSF55729">
    <property type="entry name" value="Acyl-CoA N-acyltransferases (Nat)"/>
    <property type="match status" value="1"/>
</dbReference>
<dbReference type="eggNOG" id="COG1246">
    <property type="taxonomic scope" value="Bacteria"/>
</dbReference>
<dbReference type="Pfam" id="PF00583">
    <property type="entry name" value="Acetyltransf_1"/>
    <property type="match status" value="1"/>
</dbReference>
<dbReference type="GO" id="GO:0016747">
    <property type="term" value="F:acyltransferase activity, transferring groups other than amino-acyl groups"/>
    <property type="evidence" value="ECO:0007669"/>
    <property type="project" value="InterPro"/>
</dbReference>
<reference evidence="4 5" key="1">
    <citation type="submission" date="2006-06" db="EMBL/GenBank/DDBJ databases">
        <title>Complete sequence of Rubrobacter xylanophilus DSM 9941.</title>
        <authorList>
            <consortium name="US DOE Joint Genome Institute"/>
            <person name="Copeland A."/>
            <person name="Lucas S."/>
            <person name="Lapidus A."/>
            <person name="Barry K."/>
            <person name="Detter J.C."/>
            <person name="Glavina del Rio T."/>
            <person name="Hammon N."/>
            <person name="Israni S."/>
            <person name="Dalin E."/>
            <person name="Tice H."/>
            <person name="Pitluck S."/>
            <person name="Munk A.C."/>
            <person name="Brettin T."/>
            <person name="Bruce D."/>
            <person name="Han C."/>
            <person name="Tapia R."/>
            <person name="Gilna P."/>
            <person name="Schmutz J."/>
            <person name="Larimer F."/>
            <person name="Land M."/>
            <person name="Hauser L."/>
            <person name="Kyrpides N."/>
            <person name="Lykidis A."/>
            <person name="da Costa M.S."/>
            <person name="Rainey F.A."/>
            <person name="Empadinhas N."/>
            <person name="Jolivet E."/>
            <person name="Battista J.R."/>
            <person name="Richardson P."/>
        </authorList>
    </citation>
    <scope>NUCLEOTIDE SEQUENCE [LARGE SCALE GENOMIC DNA]</scope>
    <source>
        <strain evidence="5">DSM 9941 / NBRC 16129 / PRD-1</strain>
    </source>
</reference>
<keyword evidence="5" id="KW-1185">Reference proteome</keyword>
<dbReference type="KEGG" id="rxy:Rxyl_2877"/>
<dbReference type="InterPro" id="IPR050832">
    <property type="entry name" value="Bact_Acetyltransf"/>
</dbReference>
<dbReference type="HOGENOM" id="CLU_120387_0_0_11"/>
<dbReference type="InterPro" id="IPR000182">
    <property type="entry name" value="GNAT_dom"/>
</dbReference>
<dbReference type="AlphaFoldDB" id="Q1AS40"/>
<dbReference type="OrthoDB" id="529907at2"/>
<protein>
    <submittedName>
        <fullName evidence="4">GCN5-related N-acetyltransferase</fullName>
    </submittedName>
</protein>
<keyword evidence="2" id="KW-0012">Acyltransferase</keyword>
<dbReference type="STRING" id="266117.Rxyl_2877"/>